<dbReference type="InterPro" id="IPR031165">
    <property type="entry name" value="GNAT_YJDJ"/>
</dbReference>
<dbReference type="OrthoDB" id="1120671at2"/>
<feature type="domain" description="N-acetyltransferase" evidence="1">
    <location>
        <begin position="7"/>
        <end position="92"/>
    </location>
</feature>
<dbReference type="SUPFAM" id="SSF55729">
    <property type="entry name" value="Acyl-CoA N-acyltransferases (Nat)"/>
    <property type="match status" value="1"/>
</dbReference>
<evidence type="ECO:0000313" key="3">
    <source>
        <dbReference type="Proteomes" id="UP000318946"/>
    </source>
</evidence>
<sequence>MERYILKDNEARSRYEFDLGGHTAYIDYEKDNGTIVLTHTFVPEAYEGRGVGAQLVAAALADIRRQRLKVVPQCSFVAVYIKRHPEWSDMVSETAGAER</sequence>
<reference evidence="3" key="1">
    <citation type="submission" date="2019-06" db="EMBL/GenBank/DDBJ databases">
        <title>Alistipes onderdonkii subsp. vulgaris subsp. nov., Alistipes dispar sp. nov. and Alistipes communis sp. nov., isolated from human faeces, and creation of Alistipes onderdonkii subsp. onderdonkii subsp. nov.</title>
        <authorList>
            <person name="Sakamoto M."/>
            <person name="Ikeyama N."/>
            <person name="Ogata Y."/>
            <person name="Suda W."/>
            <person name="Iino T."/>
            <person name="Hattori M."/>
            <person name="Ohkuma M."/>
        </authorList>
    </citation>
    <scope>NUCLEOTIDE SEQUENCE [LARGE SCALE GENOMIC DNA]</scope>
    <source>
        <strain evidence="3">5CBH24</strain>
    </source>
</reference>
<dbReference type="InterPro" id="IPR016181">
    <property type="entry name" value="Acyl_CoA_acyltransferase"/>
</dbReference>
<dbReference type="PROSITE" id="PS51729">
    <property type="entry name" value="GNAT_YJDJ"/>
    <property type="match status" value="1"/>
</dbReference>
<dbReference type="Proteomes" id="UP000318946">
    <property type="component" value="Chromosome"/>
</dbReference>
<organism evidence="2 3">
    <name type="scientific">Alistipes communis</name>
    <dbReference type="NCBI Taxonomy" id="2585118"/>
    <lineage>
        <taxon>Bacteria</taxon>
        <taxon>Pseudomonadati</taxon>
        <taxon>Bacteroidota</taxon>
        <taxon>Bacteroidia</taxon>
        <taxon>Bacteroidales</taxon>
        <taxon>Rikenellaceae</taxon>
        <taxon>Alistipes</taxon>
    </lineage>
</organism>
<dbReference type="GeneID" id="78342609"/>
<accession>A0A4Y1WWD7</accession>
<dbReference type="PANTHER" id="PTHR31435">
    <property type="entry name" value="PROTEIN NATD1"/>
    <property type="match status" value="1"/>
</dbReference>
<protein>
    <submittedName>
        <fullName evidence="2">N-acetyltransferase</fullName>
    </submittedName>
</protein>
<dbReference type="AlphaFoldDB" id="A0A4Y1WWD7"/>
<dbReference type="EMBL" id="AP019735">
    <property type="protein sequence ID" value="BBL04576.1"/>
    <property type="molecule type" value="Genomic_DNA"/>
</dbReference>
<dbReference type="PANTHER" id="PTHR31435:SF10">
    <property type="entry name" value="BSR4717 PROTEIN"/>
    <property type="match status" value="1"/>
</dbReference>
<gene>
    <name evidence="2" type="ORF">A5CBH24_18890</name>
</gene>
<dbReference type="Pfam" id="PF14542">
    <property type="entry name" value="Acetyltransf_CG"/>
    <property type="match status" value="1"/>
</dbReference>
<dbReference type="RefSeq" id="WP_141412995.1">
    <property type="nucleotide sequence ID" value="NZ_AP019735.1"/>
</dbReference>
<proteinExistence type="predicted"/>
<name>A0A4Y1WWD7_9BACT</name>
<evidence type="ECO:0000259" key="1">
    <source>
        <dbReference type="PROSITE" id="PS51729"/>
    </source>
</evidence>
<keyword evidence="2" id="KW-0808">Transferase</keyword>
<dbReference type="GO" id="GO:0016740">
    <property type="term" value="F:transferase activity"/>
    <property type="evidence" value="ECO:0007669"/>
    <property type="project" value="UniProtKB-KW"/>
</dbReference>
<keyword evidence="3" id="KW-1185">Reference proteome</keyword>
<dbReference type="KEGG" id="acou:A5CBH24_18890"/>
<dbReference type="InterPro" id="IPR045057">
    <property type="entry name" value="Gcn5-rel_NAT"/>
</dbReference>
<evidence type="ECO:0000313" key="2">
    <source>
        <dbReference type="EMBL" id="BBL04576.1"/>
    </source>
</evidence>
<dbReference type="Gene3D" id="3.40.630.30">
    <property type="match status" value="1"/>
</dbReference>